<dbReference type="GeneTree" id="ENSGT01010000230073"/>
<evidence type="ECO:0000313" key="1">
    <source>
        <dbReference type="Ensembl" id="ENSOTSP00005085252.1"/>
    </source>
</evidence>
<dbReference type="GO" id="GO:0032543">
    <property type="term" value="P:mitochondrial translation"/>
    <property type="evidence" value="ECO:0007669"/>
    <property type="project" value="InterPro"/>
</dbReference>
<dbReference type="PANTHER" id="PTHR13329:SF2">
    <property type="entry name" value="SMALL RIBOSOMAL SUBUNIT PROTEIN MS40"/>
    <property type="match status" value="1"/>
</dbReference>
<dbReference type="Proteomes" id="UP000694402">
    <property type="component" value="Unassembled WGS sequence"/>
</dbReference>
<name>A0A8C8J1V7_ONCTS</name>
<dbReference type="GO" id="GO:0005739">
    <property type="term" value="C:mitochondrion"/>
    <property type="evidence" value="ECO:0007669"/>
    <property type="project" value="TreeGrafter"/>
</dbReference>
<dbReference type="SUPFAM" id="SSF46911">
    <property type="entry name" value="Ribosomal protein S18"/>
    <property type="match status" value="1"/>
</dbReference>
<accession>A0A8C8J1V7</accession>
<evidence type="ECO:0000313" key="2">
    <source>
        <dbReference type="Proteomes" id="UP000694402"/>
    </source>
</evidence>
<keyword evidence="2" id="KW-1185">Reference proteome</keyword>
<dbReference type="Ensembl" id="ENSOTST00005092574.2">
    <property type="protein sequence ID" value="ENSOTSP00005085252.1"/>
    <property type="gene ID" value="ENSOTSG00005040252.2"/>
</dbReference>
<dbReference type="InterPro" id="IPR040054">
    <property type="entry name" value="MRPS18B"/>
</dbReference>
<dbReference type="GO" id="GO:0003735">
    <property type="term" value="F:structural constituent of ribosome"/>
    <property type="evidence" value="ECO:0007669"/>
    <property type="project" value="InterPro"/>
</dbReference>
<protein>
    <submittedName>
        <fullName evidence="1">Uncharacterized protein</fullName>
    </submittedName>
</protein>
<proteinExistence type="predicted"/>
<dbReference type="PANTHER" id="PTHR13329">
    <property type="entry name" value="MITOCHONDRIAL RIBOSOMAL PROTEIN S18B"/>
    <property type="match status" value="1"/>
</dbReference>
<reference evidence="1" key="2">
    <citation type="submission" date="2025-09" db="UniProtKB">
        <authorList>
            <consortium name="Ensembl"/>
        </authorList>
    </citation>
    <scope>IDENTIFICATION</scope>
</reference>
<sequence>CSLIPPVIQWRLLPPTEQRALWTSPVWSDYRRNHKGGINPSEDTHNLHCKCNRDGSQWTIVFLQNVKLLQQFISPYTGVVYDPTRTGKIQYLQKVFIPAIVVARDQPIAVDFSGGDYSNSHDYRWYNTMQPDETEVAKV</sequence>
<reference evidence="1" key="1">
    <citation type="submission" date="2025-08" db="UniProtKB">
        <authorList>
            <consortium name="Ensembl"/>
        </authorList>
    </citation>
    <scope>IDENTIFICATION</scope>
</reference>
<organism evidence="1 2">
    <name type="scientific">Oncorhynchus tshawytscha</name>
    <name type="common">Chinook salmon</name>
    <name type="synonym">Salmo tshawytscha</name>
    <dbReference type="NCBI Taxonomy" id="74940"/>
    <lineage>
        <taxon>Eukaryota</taxon>
        <taxon>Metazoa</taxon>
        <taxon>Chordata</taxon>
        <taxon>Craniata</taxon>
        <taxon>Vertebrata</taxon>
        <taxon>Euteleostomi</taxon>
        <taxon>Actinopterygii</taxon>
        <taxon>Neopterygii</taxon>
        <taxon>Teleostei</taxon>
        <taxon>Protacanthopterygii</taxon>
        <taxon>Salmoniformes</taxon>
        <taxon>Salmonidae</taxon>
        <taxon>Salmoninae</taxon>
        <taxon>Oncorhynchus</taxon>
    </lineage>
</organism>
<dbReference type="AlphaFoldDB" id="A0A8C8J1V7"/>
<dbReference type="InterPro" id="IPR036870">
    <property type="entry name" value="Ribosomal_bS18_sf"/>
</dbReference>